<feature type="region of interest" description="Disordered" evidence="1">
    <location>
        <begin position="666"/>
        <end position="690"/>
    </location>
</feature>
<sequence>MIPILLRAAAVLGEGATVRTAAGTFASRSVGQRLARSGMKTLRGAVKTAPGKLWKTAGGDSVPAFRKALDLGQRGYNAVQNARAQVADAEKRSTLRRIKKEEKRNAPQQDAGEKKQQAEAQQEVREQENAQRQQAAHADGMQKIAEEGNHVTQQMANDIAEIKDIIANPPKQEEESGFLTKLMTGLIGVFGIGVTMLQAKITGMIAEFGAKLGLKTLSNMADKGADLAARATGGIKGLAGALADSNSRTSQIVQGGLAGAGPLGAIGSYLFGKNRSTVAGAVDKASGVTQAAESYGRTASGFYDRAEKYADKNSIASKLPWFPGISSANAAVTKPATPSVPTISAPIAPVKTSATGTSTLTMASPTAAAIFETAKPQTDALANSQLLLGEMLDAMTNSSKGIYTKPADDGLFQMPTMGFSGAPQMLDKPTGVPTLSPGGRGAIPNVRRANMPFNGFGAEVDSHIAEAAQMYGLPEDVLRGFVKMEGGWTGKMSPTGAIGTGQFTQGTWNSLAGTAEGQAIGMARIDRSNFRQANDPRRNDRTNTLATGLLAKQNADILRRNGLDVTGENLYMLHNIGPGVIPALKGSNSVSASTLDAMRKNGMTGNMSPTDFVKFQTGRFQSHYEAANRVQGVNTGLGKPMAESANDARKTQQVVPVVVQAPAQTVKAPAQGAQSQSGPGTPMVTRNPDSPVRRFSQVMIGTSIT</sequence>
<dbReference type="EMBL" id="MN095772">
    <property type="protein sequence ID" value="QFR57804.1"/>
    <property type="molecule type" value="Genomic_DNA"/>
</dbReference>
<gene>
    <name evidence="2" type="ORF">CPT_Moby_056</name>
</gene>
<evidence type="ECO:0000313" key="2">
    <source>
        <dbReference type="EMBL" id="QFR57804.1"/>
    </source>
</evidence>
<feature type="compositionally biased region" description="Basic and acidic residues" evidence="1">
    <location>
        <begin position="88"/>
        <end position="129"/>
    </location>
</feature>
<dbReference type="InterPro" id="IPR023346">
    <property type="entry name" value="Lysozyme-like_dom_sf"/>
</dbReference>
<keyword evidence="3" id="KW-1185">Reference proteome</keyword>
<accession>A0A5P8PM99</accession>
<dbReference type="SUPFAM" id="SSF53955">
    <property type="entry name" value="Lysozyme-like"/>
    <property type="match status" value="1"/>
</dbReference>
<evidence type="ECO:0000313" key="3">
    <source>
        <dbReference type="Proteomes" id="UP000325424"/>
    </source>
</evidence>
<dbReference type="Gene3D" id="1.10.530.10">
    <property type="match status" value="1"/>
</dbReference>
<dbReference type="Proteomes" id="UP000325424">
    <property type="component" value="Segment"/>
</dbReference>
<proteinExistence type="predicted"/>
<reference evidence="3" key="1">
    <citation type="submission" date="2019-06" db="EMBL/GenBank/DDBJ databases">
        <title>Complete genome sequence of Stenotrophomonas phage Moby.</title>
        <authorList>
            <person name="Vicary A."/>
            <person name="Newkirk H."/>
            <person name="Moreland R."/>
            <person name="Liu M."/>
            <person name="Ramsey J."/>
            <person name="Gonzalez C.F."/>
            <person name="Leavitt J."/>
        </authorList>
    </citation>
    <scope>NUCLEOTIDE SEQUENCE [LARGE SCALE GENOMIC DNA]</scope>
</reference>
<organism evidence="2 3">
    <name type="scientific">Stenotrophomonas phage Moby</name>
    <dbReference type="NCBI Taxonomy" id="2601680"/>
    <lineage>
        <taxon>Viruses</taxon>
        <taxon>Duplodnaviria</taxon>
        <taxon>Heunggongvirae</taxon>
        <taxon>Uroviricota</taxon>
        <taxon>Caudoviricetes</taxon>
        <taxon>Menderavirus</taxon>
        <taxon>Menderavirus moby</taxon>
    </lineage>
</organism>
<feature type="region of interest" description="Disordered" evidence="1">
    <location>
        <begin position="87"/>
        <end position="139"/>
    </location>
</feature>
<name>A0A5P8PM99_9CAUD</name>
<protein>
    <submittedName>
        <fullName evidence="2">Uncharacterized protein</fullName>
    </submittedName>
</protein>
<evidence type="ECO:0000256" key="1">
    <source>
        <dbReference type="SAM" id="MobiDB-lite"/>
    </source>
</evidence>